<dbReference type="Pfam" id="PF12588">
    <property type="entry name" value="PSDC"/>
    <property type="match status" value="1"/>
</dbReference>
<keyword evidence="1" id="KW-0210">Decarboxylase</keyword>
<dbReference type="OrthoDB" id="9802030at2"/>
<dbReference type="AlphaFoldDB" id="I0BLT0"/>
<dbReference type="GO" id="GO:0004609">
    <property type="term" value="F:phosphatidylserine decarboxylase activity"/>
    <property type="evidence" value="ECO:0007669"/>
    <property type="project" value="InterPro"/>
</dbReference>
<dbReference type="PATRIC" id="fig|997761.3.peg.4326"/>
<evidence type="ECO:0000256" key="3">
    <source>
        <dbReference type="ARBA" id="ARBA00023239"/>
    </source>
</evidence>
<feature type="domain" description="L-tryptophan decarboxylase PsiD-like" evidence="5">
    <location>
        <begin position="52"/>
        <end position="190"/>
    </location>
</feature>
<name>I0BLT0_9BACL</name>
<evidence type="ECO:0000256" key="2">
    <source>
        <dbReference type="ARBA" id="ARBA00023145"/>
    </source>
</evidence>
<keyword evidence="3" id="KW-0456">Lyase</keyword>
<evidence type="ECO:0000313" key="7">
    <source>
        <dbReference type="Proteomes" id="UP000007392"/>
    </source>
</evidence>
<proteinExistence type="predicted"/>
<dbReference type="Proteomes" id="UP000007392">
    <property type="component" value="Chromosome"/>
</dbReference>
<evidence type="ECO:0000256" key="1">
    <source>
        <dbReference type="ARBA" id="ARBA00022793"/>
    </source>
</evidence>
<keyword evidence="2" id="KW-0865">Zymogen</keyword>
<evidence type="ECO:0000259" key="5">
    <source>
        <dbReference type="Pfam" id="PF12588"/>
    </source>
</evidence>
<dbReference type="HOGENOM" id="CLU_033450_1_0_9"/>
<dbReference type="KEGG" id="pmw:B2K_21975"/>
<keyword evidence="4" id="KW-0670">Pyruvate</keyword>
<gene>
    <name evidence="6" type="ORF">B2K_21975</name>
</gene>
<dbReference type="PANTHER" id="PTHR10067:SF9">
    <property type="entry name" value="PHOSPHATIDYLSERINE DECARBOXYLASE FAMILY PROTEIN (AFU_ORTHOLOGUE AFUA_7G01730)"/>
    <property type="match status" value="1"/>
</dbReference>
<protein>
    <recommendedName>
        <fullName evidence="5">L-tryptophan decarboxylase PsiD-like domain-containing protein</fullName>
    </recommendedName>
</protein>
<dbReference type="InterPro" id="IPR022237">
    <property type="entry name" value="PsiD-like"/>
</dbReference>
<accession>I0BLT0</accession>
<dbReference type="EMBL" id="CP003422">
    <property type="protein sequence ID" value="AFH63327.1"/>
    <property type="molecule type" value="Genomic_DNA"/>
</dbReference>
<dbReference type="RefSeq" id="WP_014651607.1">
    <property type="nucleotide sequence ID" value="NC_017672.3"/>
</dbReference>
<reference evidence="6 7" key="1">
    <citation type="submission" date="2013-06" db="EMBL/GenBank/DDBJ databases">
        <title>Complete genome sequence of Paenibacillus mucilaginosus K02.</title>
        <authorList>
            <person name="Xiao B."/>
            <person name="Sun L."/>
            <person name="Xiao L."/>
            <person name="Lian B."/>
        </authorList>
    </citation>
    <scope>NUCLEOTIDE SEQUENCE [LARGE SCALE GENOMIC DNA]</scope>
    <source>
        <strain evidence="6 7">K02</strain>
    </source>
</reference>
<evidence type="ECO:0000256" key="4">
    <source>
        <dbReference type="ARBA" id="ARBA00023317"/>
    </source>
</evidence>
<dbReference type="InterPro" id="IPR003817">
    <property type="entry name" value="PS_Dcarbxylase"/>
</dbReference>
<organism evidence="6 7">
    <name type="scientific">Paenibacillus mucilaginosus K02</name>
    <dbReference type="NCBI Taxonomy" id="997761"/>
    <lineage>
        <taxon>Bacteria</taxon>
        <taxon>Bacillati</taxon>
        <taxon>Bacillota</taxon>
        <taxon>Bacilli</taxon>
        <taxon>Bacillales</taxon>
        <taxon>Paenibacillaceae</taxon>
        <taxon>Paenibacillus</taxon>
    </lineage>
</organism>
<dbReference type="GO" id="GO:0006646">
    <property type="term" value="P:phosphatidylethanolamine biosynthetic process"/>
    <property type="evidence" value="ECO:0007669"/>
    <property type="project" value="TreeGrafter"/>
</dbReference>
<evidence type="ECO:0000313" key="6">
    <source>
        <dbReference type="EMBL" id="AFH63327.1"/>
    </source>
</evidence>
<dbReference type="PANTHER" id="PTHR10067">
    <property type="entry name" value="PHOSPHATIDYLSERINE DECARBOXYLASE"/>
    <property type="match status" value="1"/>
</dbReference>
<sequence>MIQYNNKVVKKRPGNWLPTDRSKLKHWVDKQINIVVSKGILTEEELKFQFQHQEVEALKELIENDTEIYILTNQMIAQALEYDKFDPTGSPEITDYRMMLVLIDHILTTAPEYVSPDEEGYGLIGFPINAILDWCMGTPAGYAFFLNDQVNSCFKAILNRWCEFLDSDASLYVLNTGKHGWMCDSAEKQLQIEEFIYNPDDEHWGFKSWNNFFTREFKDGMRPIAEPDNPKVILNACESAPYHISTNVQKDQQFWLKGQPYSLEFMMAKDEYVDEFIGGTIYQAFLSATKYHRWHSPVSGKIIKAYVVPGTYYSEIHSYPYDDAGPNNSQGYITQVATRAIIFIESDYPTIGLMCFMAVGMAEVSSCKFTVNVGDFVKKGDQLGYFQFGGSTHCLIFRKDVIEQFVVDAIPAPDFNNSTVIKINSKLAVAY</sequence>
<dbReference type="Pfam" id="PF02666">
    <property type="entry name" value="PS_Dcarbxylase"/>
    <property type="match status" value="1"/>
</dbReference>